<feature type="compositionally biased region" description="Basic and acidic residues" evidence="1">
    <location>
        <begin position="35"/>
        <end position="51"/>
    </location>
</feature>
<gene>
    <name evidence="2" type="ORF">AAFC00_004823</name>
</gene>
<feature type="compositionally biased region" description="Basic and acidic residues" evidence="1">
    <location>
        <begin position="165"/>
        <end position="178"/>
    </location>
</feature>
<sequence>MSDKQTSTLQSYIDSASGAAQSALGSLMGTNGDKVQGEQKKDQAEAKKDLSHAGGSVGPFDVSASGVNAKNEDRTEGSWNQTVGAAKETVGGLIGAEGLKQEGIKQNQEGKGQEAQGQISDFGKGVHDRVTGTVGGAVAGLTGNDQAKAAYENQHDLGKTSQRGVEAELQKQAEAQKH</sequence>
<organism evidence="2 3">
    <name type="scientific">Neodothiora populina</name>
    <dbReference type="NCBI Taxonomy" id="2781224"/>
    <lineage>
        <taxon>Eukaryota</taxon>
        <taxon>Fungi</taxon>
        <taxon>Dikarya</taxon>
        <taxon>Ascomycota</taxon>
        <taxon>Pezizomycotina</taxon>
        <taxon>Dothideomycetes</taxon>
        <taxon>Dothideomycetidae</taxon>
        <taxon>Dothideales</taxon>
        <taxon>Dothioraceae</taxon>
        <taxon>Neodothiora</taxon>
    </lineage>
</organism>
<name>A0ABR3P4N6_9PEZI</name>
<evidence type="ECO:0008006" key="4">
    <source>
        <dbReference type="Google" id="ProtNLM"/>
    </source>
</evidence>
<dbReference type="EMBL" id="JBFMKM010000016">
    <property type="protein sequence ID" value="KAL1297264.1"/>
    <property type="molecule type" value="Genomic_DNA"/>
</dbReference>
<feature type="region of interest" description="Disordered" evidence="1">
    <location>
        <begin position="152"/>
        <end position="178"/>
    </location>
</feature>
<reference evidence="2 3" key="1">
    <citation type="submission" date="2024-07" db="EMBL/GenBank/DDBJ databases">
        <title>Draft sequence of the Neodothiora populina.</title>
        <authorList>
            <person name="Drown D.D."/>
            <person name="Schuette U.S."/>
            <person name="Buechlein A.B."/>
            <person name="Rusch D.R."/>
            <person name="Winton L.W."/>
            <person name="Adams G.A."/>
        </authorList>
    </citation>
    <scope>NUCLEOTIDE SEQUENCE [LARGE SCALE GENOMIC DNA]</scope>
    <source>
        <strain evidence="2 3">CPC 39397</strain>
    </source>
</reference>
<protein>
    <recommendedName>
        <fullName evidence="4">CsbD-like domain-containing protein</fullName>
    </recommendedName>
</protein>
<dbReference type="SUPFAM" id="SSF69047">
    <property type="entry name" value="Hypothetical protein YjbJ"/>
    <property type="match status" value="1"/>
</dbReference>
<feature type="region of interest" description="Disordered" evidence="1">
    <location>
        <begin position="24"/>
        <end position="86"/>
    </location>
</feature>
<dbReference type="InterPro" id="IPR036629">
    <property type="entry name" value="YjbJ_sf"/>
</dbReference>
<evidence type="ECO:0000313" key="2">
    <source>
        <dbReference type="EMBL" id="KAL1297264.1"/>
    </source>
</evidence>
<dbReference type="PANTHER" id="PTHR40460:SF1">
    <property type="entry name" value="CSBD-LIKE DOMAIN-CONTAINING PROTEIN"/>
    <property type="match status" value="1"/>
</dbReference>
<feature type="compositionally biased region" description="Polar residues" evidence="1">
    <location>
        <begin position="104"/>
        <end position="119"/>
    </location>
</feature>
<comment type="caution">
    <text evidence="2">The sequence shown here is derived from an EMBL/GenBank/DDBJ whole genome shotgun (WGS) entry which is preliminary data.</text>
</comment>
<dbReference type="PANTHER" id="PTHR40460">
    <property type="entry name" value="CHROMOSOME 1, WHOLE GENOME SHOTGUN SEQUENCE"/>
    <property type="match status" value="1"/>
</dbReference>
<evidence type="ECO:0000313" key="3">
    <source>
        <dbReference type="Proteomes" id="UP001562354"/>
    </source>
</evidence>
<dbReference type="RefSeq" id="XP_069196946.1">
    <property type="nucleotide sequence ID" value="XM_069344518.1"/>
</dbReference>
<dbReference type="GeneID" id="95978523"/>
<dbReference type="Proteomes" id="UP001562354">
    <property type="component" value="Unassembled WGS sequence"/>
</dbReference>
<feature type="region of interest" description="Disordered" evidence="1">
    <location>
        <begin position="98"/>
        <end position="140"/>
    </location>
</feature>
<keyword evidence="3" id="KW-1185">Reference proteome</keyword>
<proteinExistence type="predicted"/>
<accession>A0ABR3P4N6</accession>
<evidence type="ECO:0000256" key="1">
    <source>
        <dbReference type="SAM" id="MobiDB-lite"/>
    </source>
</evidence>